<gene>
    <name evidence="1" type="ORF">SAMN05421863_10208</name>
</gene>
<reference evidence="2" key="1">
    <citation type="submission" date="2016-10" db="EMBL/GenBank/DDBJ databases">
        <authorList>
            <person name="Varghese N."/>
            <person name="Submissions S."/>
        </authorList>
    </citation>
    <scope>NUCLEOTIDE SEQUENCE [LARGE SCALE GENOMIC DNA]</scope>
    <source>
        <strain evidence="2">Nm44</strain>
    </source>
</reference>
<dbReference type="AlphaFoldDB" id="A0A1I4PFK4"/>
<sequence length="80" mass="8857">MPSEGLTVLGQLFGRNRLHLVKDGCVIIEENGKQASLKKCKSMALELPQLLYALTKRGTTHPSRIDIAFARPVMLYCSVV</sequence>
<organism evidence="1 2">
    <name type="scientific">Nitrosomonas communis</name>
    <dbReference type="NCBI Taxonomy" id="44574"/>
    <lineage>
        <taxon>Bacteria</taxon>
        <taxon>Pseudomonadati</taxon>
        <taxon>Pseudomonadota</taxon>
        <taxon>Betaproteobacteria</taxon>
        <taxon>Nitrosomonadales</taxon>
        <taxon>Nitrosomonadaceae</taxon>
        <taxon>Nitrosomonas</taxon>
    </lineage>
</organism>
<evidence type="ECO:0000313" key="2">
    <source>
        <dbReference type="Proteomes" id="UP000183287"/>
    </source>
</evidence>
<dbReference type="EMBL" id="FOUB01000020">
    <property type="protein sequence ID" value="SFM26572.1"/>
    <property type="molecule type" value="Genomic_DNA"/>
</dbReference>
<keyword evidence="2" id="KW-1185">Reference proteome</keyword>
<accession>A0A1I4PFK4</accession>
<protein>
    <submittedName>
        <fullName evidence="1">Uncharacterized protein</fullName>
    </submittedName>
</protein>
<proteinExistence type="predicted"/>
<name>A0A1I4PFK4_9PROT</name>
<dbReference type="Proteomes" id="UP000183287">
    <property type="component" value="Unassembled WGS sequence"/>
</dbReference>
<evidence type="ECO:0000313" key="1">
    <source>
        <dbReference type="EMBL" id="SFM26572.1"/>
    </source>
</evidence>